<gene>
    <name evidence="3" type="ORF">IRI77_24955</name>
</gene>
<name>A0A7S7NM14_PALFE</name>
<dbReference type="RefSeq" id="WP_194447713.1">
    <property type="nucleotide sequence ID" value="NZ_CP063849.1"/>
</dbReference>
<sequence>MPPLNEPLNILHITARADTGGGPEVIRQLIAGSPPDLRHYVACPADPPYWDRWRTLLGAGSLIAIPRRSFHPQVLTSLVRFAGQASIHLIHAHGFGGGLYARLLAVWLGRPCLHTFHGYYPRGCSGLIHRGIENLLAPFTTAGIAVSASEAARIGIGVPLLRGRLSVVPNGVLCPQAPPARATGGPLRIVAINRLEPQKNPLALIRVADLCARRMGHAGFQLRIVGDGPLRPAVEAEIRRRGLNSEVRLLGTLPDCRQELSVASLFLSTARWEGMSLALLEAMAHGVIPVVSRVMGNVDVVEDGVNGVLFAPGDLAAAAESIRLLAQDESRRTRLALQAHAAIARRFPVSGTIGAYAALYRELTAIEQPARLSAEVHP</sequence>
<reference evidence="3 4" key="1">
    <citation type="submission" date="2020-10" db="EMBL/GenBank/DDBJ databases">
        <title>Complete genome sequence of Paludibaculum fermentans P105T, a facultatively anaerobic acidobacterium capable of dissimilatory Fe(III) reduction.</title>
        <authorList>
            <person name="Dedysh S.N."/>
            <person name="Beletsky A.V."/>
            <person name="Kulichevskaya I.S."/>
            <person name="Mardanov A.V."/>
            <person name="Ravin N.V."/>
        </authorList>
    </citation>
    <scope>NUCLEOTIDE SEQUENCE [LARGE SCALE GENOMIC DNA]</scope>
    <source>
        <strain evidence="3 4">P105</strain>
    </source>
</reference>
<evidence type="ECO:0000313" key="3">
    <source>
        <dbReference type="EMBL" id="QOY86044.1"/>
    </source>
</evidence>
<dbReference type="EMBL" id="CP063849">
    <property type="protein sequence ID" value="QOY86044.1"/>
    <property type="molecule type" value="Genomic_DNA"/>
</dbReference>
<dbReference type="CDD" id="cd03801">
    <property type="entry name" value="GT4_PimA-like"/>
    <property type="match status" value="1"/>
</dbReference>
<dbReference type="Pfam" id="PF00534">
    <property type="entry name" value="Glycos_transf_1"/>
    <property type="match status" value="1"/>
</dbReference>
<dbReference type="Gene3D" id="3.40.50.2000">
    <property type="entry name" value="Glycogen Phosphorylase B"/>
    <property type="match status" value="2"/>
</dbReference>
<evidence type="ECO:0000313" key="4">
    <source>
        <dbReference type="Proteomes" id="UP000593892"/>
    </source>
</evidence>
<protein>
    <submittedName>
        <fullName evidence="3">Glycosyltransferase family 4 protein</fullName>
    </submittedName>
</protein>
<dbReference type="SUPFAM" id="SSF53756">
    <property type="entry name" value="UDP-Glycosyltransferase/glycogen phosphorylase"/>
    <property type="match status" value="1"/>
</dbReference>
<dbReference type="PANTHER" id="PTHR12526">
    <property type="entry name" value="GLYCOSYLTRANSFERASE"/>
    <property type="match status" value="1"/>
</dbReference>
<dbReference type="Pfam" id="PF13439">
    <property type="entry name" value="Glyco_transf_4"/>
    <property type="match status" value="1"/>
</dbReference>
<accession>A0A7S7NM14</accession>
<evidence type="ECO:0000259" key="1">
    <source>
        <dbReference type="Pfam" id="PF00534"/>
    </source>
</evidence>
<dbReference type="InterPro" id="IPR001296">
    <property type="entry name" value="Glyco_trans_1"/>
</dbReference>
<organism evidence="3 4">
    <name type="scientific">Paludibaculum fermentans</name>
    <dbReference type="NCBI Taxonomy" id="1473598"/>
    <lineage>
        <taxon>Bacteria</taxon>
        <taxon>Pseudomonadati</taxon>
        <taxon>Acidobacteriota</taxon>
        <taxon>Terriglobia</taxon>
        <taxon>Bryobacterales</taxon>
        <taxon>Bryobacteraceae</taxon>
        <taxon>Paludibaculum</taxon>
    </lineage>
</organism>
<proteinExistence type="predicted"/>
<dbReference type="AlphaFoldDB" id="A0A7S7NM14"/>
<dbReference type="Proteomes" id="UP000593892">
    <property type="component" value="Chromosome"/>
</dbReference>
<keyword evidence="3" id="KW-0808">Transferase</keyword>
<keyword evidence="4" id="KW-1185">Reference proteome</keyword>
<feature type="domain" description="Glycosyl transferase family 1" evidence="1">
    <location>
        <begin position="185"/>
        <end position="336"/>
    </location>
</feature>
<feature type="domain" description="Glycosyltransferase subfamily 4-like N-terminal" evidence="2">
    <location>
        <begin position="38"/>
        <end position="172"/>
    </location>
</feature>
<dbReference type="InterPro" id="IPR028098">
    <property type="entry name" value="Glyco_trans_4-like_N"/>
</dbReference>
<dbReference type="KEGG" id="pfer:IRI77_24955"/>
<evidence type="ECO:0000259" key="2">
    <source>
        <dbReference type="Pfam" id="PF13439"/>
    </source>
</evidence>
<dbReference type="GO" id="GO:0016757">
    <property type="term" value="F:glycosyltransferase activity"/>
    <property type="evidence" value="ECO:0007669"/>
    <property type="project" value="InterPro"/>
</dbReference>